<dbReference type="GO" id="GO:0005634">
    <property type="term" value="C:nucleus"/>
    <property type="evidence" value="ECO:0007669"/>
    <property type="project" value="UniProtKB-SubCell"/>
</dbReference>
<dbReference type="SMART" id="SM00432">
    <property type="entry name" value="MADS"/>
    <property type="match status" value="1"/>
</dbReference>
<protein>
    <recommendedName>
        <fullName evidence="6">MADS-box domain-containing protein</fullName>
    </recommendedName>
</protein>
<dbReference type="Proteomes" id="UP001234989">
    <property type="component" value="Chromosome 10"/>
</dbReference>
<evidence type="ECO:0000313" key="7">
    <source>
        <dbReference type="EMBL" id="WMV51102.1"/>
    </source>
</evidence>
<evidence type="ECO:0000256" key="2">
    <source>
        <dbReference type="ARBA" id="ARBA00023015"/>
    </source>
</evidence>
<dbReference type="InterPro" id="IPR002100">
    <property type="entry name" value="TF_MADSbox"/>
</dbReference>
<dbReference type="GO" id="GO:0000981">
    <property type="term" value="F:DNA-binding transcription factor activity, RNA polymerase II-specific"/>
    <property type="evidence" value="ECO:0007669"/>
    <property type="project" value="TreeGrafter"/>
</dbReference>
<dbReference type="GO" id="GO:0046983">
    <property type="term" value="F:protein dimerization activity"/>
    <property type="evidence" value="ECO:0007669"/>
    <property type="project" value="InterPro"/>
</dbReference>
<keyword evidence="8" id="KW-1185">Reference proteome</keyword>
<dbReference type="PROSITE" id="PS50066">
    <property type="entry name" value="MADS_BOX_2"/>
    <property type="match status" value="1"/>
</dbReference>
<dbReference type="Gene3D" id="3.40.1810.10">
    <property type="entry name" value="Transcription factor, MADS-box"/>
    <property type="match status" value="1"/>
</dbReference>
<proteinExistence type="predicted"/>
<evidence type="ECO:0000256" key="1">
    <source>
        <dbReference type="ARBA" id="ARBA00004123"/>
    </source>
</evidence>
<dbReference type="SUPFAM" id="SSF55455">
    <property type="entry name" value="SRF-like"/>
    <property type="match status" value="1"/>
</dbReference>
<evidence type="ECO:0000259" key="6">
    <source>
        <dbReference type="PROSITE" id="PS50066"/>
    </source>
</evidence>
<dbReference type="PANTHER" id="PTHR11945">
    <property type="entry name" value="MADS BOX PROTEIN"/>
    <property type="match status" value="1"/>
</dbReference>
<comment type="subcellular location">
    <subcellularLocation>
        <location evidence="1">Nucleus</location>
    </subcellularLocation>
</comment>
<evidence type="ECO:0000313" key="8">
    <source>
        <dbReference type="Proteomes" id="UP001234989"/>
    </source>
</evidence>
<name>A0AAF0URN6_SOLVR</name>
<dbReference type="PRINTS" id="PR00404">
    <property type="entry name" value="MADSDOMAIN"/>
</dbReference>
<evidence type="ECO:0000256" key="4">
    <source>
        <dbReference type="ARBA" id="ARBA00023163"/>
    </source>
</evidence>
<keyword evidence="3" id="KW-0238">DNA-binding</keyword>
<dbReference type="GO" id="GO:0000978">
    <property type="term" value="F:RNA polymerase II cis-regulatory region sequence-specific DNA binding"/>
    <property type="evidence" value="ECO:0007669"/>
    <property type="project" value="TreeGrafter"/>
</dbReference>
<feature type="domain" description="MADS-box" evidence="6">
    <location>
        <begin position="1"/>
        <end position="61"/>
    </location>
</feature>
<keyword evidence="4" id="KW-0804">Transcription</keyword>
<organism evidence="7 8">
    <name type="scientific">Solanum verrucosum</name>
    <dbReference type="NCBI Taxonomy" id="315347"/>
    <lineage>
        <taxon>Eukaryota</taxon>
        <taxon>Viridiplantae</taxon>
        <taxon>Streptophyta</taxon>
        <taxon>Embryophyta</taxon>
        <taxon>Tracheophyta</taxon>
        <taxon>Spermatophyta</taxon>
        <taxon>Magnoliopsida</taxon>
        <taxon>eudicotyledons</taxon>
        <taxon>Gunneridae</taxon>
        <taxon>Pentapetalae</taxon>
        <taxon>asterids</taxon>
        <taxon>lamiids</taxon>
        <taxon>Solanales</taxon>
        <taxon>Solanaceae</taxon>
        <taxon>Solanoideae</taxon>
        <taxon>Solaneae</taxon>
        <taxon>Solanum</taxon>
    </lineage>
</organism>
<dbReference type="PANTHER" id="PTHR11945:SF629">
    <property type="entry name" value="OS02G0164450 PROTEIN"/>
    <property type="match status" value="1"/>
</dbReference>
<gene>
    <name evidence="7" type="ORF">MTR67_044487</name>
</gene>
<reference evidence="7" key="1">
    <citation type="submission" date="2023-08" db="EMBL/GenBank/DDBJ databases">
        <title>A de novo genome assembly of Solanum verrucosum Schlechtendal, a Mexican diploid species geographically isolated from the other diploid A-genome species in potato relatives.</title>
        <authorList>
            <person name="Hosaka K."/>
        </authorList>
    </citation>
    <scope>NUCLEOTIDE SEQUENCE</scope>
    <source>
        <tissue evidence="7">Young leaves</tissue>
    </source>
</reference>
<dbReference type="EMBL" id="CP133621">
    <property type="protein sequence ID" value="WMV51102.1"/>
    <property type="molecule type" value="Genomic_DNA"/>
</dbReference>
<dbReference type="InterPro" id="IPR036879">
    <property type="entry name" value="TF_MADSbox_sf"/>
</dbReference>
<sequence>MGWQKIKIAKIDIKNHLHVTFSKRCSGLSKKASELCTLCGVEIAIIIFSHSRKAYSFGYANVESINDRFLSRNPHPIYNTSNF</sequence>
<dbReference type="FunFam" id="3.40.1810.10:FF:000006">
    <property type="entry name" value="Agamous-like MADS-box protein AGL62"/>
    <property type="match status" value="1"/>
</dbReference>
<accession>A0AAF0URN6</accession>
<keyword evidence="5" id="KW-0539">Nucleus</keyword>
<dbReference type="Pfam" id="PF00319">
    <property type="entry name" value="SRF-TF"/>
    <property type="match status" value="1"/>
</dbReference>
<evidence type="ECO:0000256" key="3">
    <source>
        <dbReference type="ARBA" id="ARBA00023125"/>
    </source>
</evidence>
<keyword evidence="2" id="KW-0805">Transcription regulation</keyword>
<dbReference type="AlphaFoldDB" id="A0AAF0URN6"/>
<evidence type="ECO:0000256" key="5">
    <source>
        <dbReference type="ARBA" id="ARBA00023242"/>
    </source>
</evidence>